<feature type="transmembrane region" description="Helical" evidence="7">
    <location>
        <begin position="339"/>
        <end position="360"/>
    </location>
</feature>
<feature type="transmembrane region" description="Helical" evidence="7">
    <location>
        <begin position="380"/>
        <end position="398"/>
    </location>
</feature>
<dbReference type="Proteomes" id="UP000198897">
    <property type="component" value="Unassembled WGS sequence"/>
</dbReference>
<keyword evidence="5 7" id="KW-1133">Transmembrane helix</keyword>
<feature type="domain" description="Nucleoside transporter/FeoB GTPase Gate" evidence="10">
    <location>
        <begin position="94"/>
        <end position="192"/>
    </location>
</feature>
<comment type="similarity">
    <text evidence="2">Belongs to the concentrative nucleoside transporter (CNT) (TC 2.A.41) family.</text>
</comment>
<dbReference type="GO" id="GO:0005337">
    <property type="term" value="F:nucleoside transmembrane transporter activity"/>
    <property type="evidence" value="ECO:0007669"/>
    <property type="project" value="InterPro"/>
</dbReference>
<evidence type="ECO:0000259" key="9">
    <source>
        <dbReference type="Pfam" id="PF07662"/>
    </source>
</evidence>
<comment type="subcellular location">
    <subcellularLocation>
        <location evidence="1">Cell membrane</location>
        <topology evidence="1">Multi-pass membrane protein</topology>
    </subcellularLocation>
</comment>
<dbReference type="PANTHER" id="PTHR10590">
    <property type="entry name" value="SODIUM/NUCLEOSIDE COTRANSPORTER"/>
    <property type="match status" value="1"/>
</dbReference>
<keyword evidence="4 7" id="KW-0812">Transmembrane</keyword>
<feature type="domain" description="Concentrative nucleoside transporter C-terminal" evidence="9">
    <location>
        <begin position="196"/>
        <end position="396"/>
    </location>
</feature>
<dbReference type="Pfam" id="PF01773">
    <property type="entry name" value="Nucleos_tra2_N"/>
    <property type="match status" value="1"/>
</dbReference>
<feature type="transmembrane region" description="Helical" evidence="7">
    <location>
        <begin position="286"/>
        <end position="306"/>
    </location>
</feature>
<dbReference type="EMBL" id="FOOG01000031">
    <property type="protein sequence ID" value="SFG27453.1"/>
    <property type="molecule type" value="Genomic_DNA"/>
</dbReference>
<reference evidence="12" key="1">
    <citation type="submission" date="2016-10" db="EMBL/GenBank/DDBJ databases">
        <authorList>
            <person name="Varghese N."/>
            <person name="Submissions S."/>
        </authorList>
    </citation>
    <scope>NUCLEOTIDE SEQUENCE [LARGE SCALE GENOMIC DNA]</scope>
    <source>
        <strain evidence="12">FP5</strain>
    </source>
</reference>
<feature type="transmembrane region" description="Helical" evidence="7">
    <location>
        <begin position="36"/>
        <end position="60"/>
    </location>
</feature>
<organism evidence="11 12">
    <name type="scientific">Halobacillus alkaliphilus</name>
    <dbReference type="NCBI Taxonomy" id="396056"/>
    <lineage>
        <taxon>Bacteria</taxon>
        <taxon>Bacillati</taxon>
        <taxon>Bacillota</taxon>
        <taxon>Bacilli</taxon>
        <taxon>Bacillales</taxon>
        <taxon>Bacillaceae</taxon>
        <taxon>Halobacillus</taxon>
    </lineage>
</organism>
<evidence type="ECO:0000256" key="7">
    <source>
        <dbReference type="SAM" id="Phobius"/>
    </source>
</evidence>
<accession>A0A1I2QIK0</accession>
<feature type="transmembrane region" description="Helical" evidence="7">
    <location>
        <begin position="92"/>
        <end position="114"/>
    </location>
</feature>
<feature type="transmembrane region" description="Helical" evidence="7">
    <location>
        <begin position="252"/>
        <end position="274"/>
    </location>
</feature>
<evidence type="ECO:0000313" key="12">
    <source>
        <dbReference type="Proteomes" id="UP000198897"/>
    </source>
</evidence>
<dbReference type="AlphaFoldDB" id="A0A1I2QIK0"/>
<proteinExistence type="inferred from homology"/>
<keyword evidence="3" id="KW-1003">Cell membrane</keyword>
<keyword evidence="12" id="KW-1185">Reference proteome</keyword>
<evidence type="ECO:0000313" key="11">
    <source>
        <dbReference type="EMBL" id="SFG27453.1"/>
    </source>
</evidence>
<evidence type="ECO:0000256" key="4">
    <source>
        <dbReference type="ARBA" id="ARBA00022692"/>
    </source>
</evidence>
<evidence type="ECO:0000256" key="1">
    <source>
        <dbReference type="ARBA" id="ARBA00004651"/>
    </source>
</evidence>
<evidence type="ECO:0000259" key="8">
    <source>
        <dbReference type="Pfam" id="PF01773"/>
    </source>
</evidence>
<protein>
    <submittedName>
        <fullName evidence="11">Concentrative nucleoside transporter, CNT family/nucleoside transport protein</fullName>
    </submittedName>
</protein>
<feature type="transmembrane region" description="Helical" evidence="7">
    <location>
        <begin position="6"/>
        <end position="24"/>
    </location>
</feature>
<evidence type="ECO:0000256" key="5">
    <source>
        <dbReference type="ARBA" id="ARBA00022989"/>
    </source>
</evidence>
<dbReference type="InterPro" id="IPR011657">
    <property type="entry name" value="CNT_C_dom"/>
</dbReference>
<evidence type="ECO:0000256" key="3">
    <source>
        <dbReference type="ARBA" id="ARBA00022475"/>
    </source>
</evidence>
<gene>
    <name evidence="11" type="ORF">SAMN05216353_13155</name>
</gene>
<dbReference type="InterPro" id="IPR008276">
    <property type="entry name" value="C_nuclsd_transpt"/>
</dbReference>
<name>A0A1I2QIK0_9BACI</name>
<feature type="transmembrane region" description="Helical" evidence="7">
    <location>
        <begin position="169"/>
        <end position="191"/>
    </location>
</feature>
<feature type="domain" description="Concentrative nucleoside transporter N-terminal" evidence="8">
    <location>
        <begin position="13"/>
        <end position="84"/>
    </location>
</feature>
<dbReference type="InterPro" id="IPR011642">
    <property type="entry name" value="Gate_dom"/>
</dbReference>
<dbReference type="Pfam" id="PF07670">
    <property type="entry name" value="Gate"/>
    <property type="match status" value="1"/>
</dbReference>
<dbReference type="PANTHER" id="PTHR10590:SF23">
    <property type="entry name" value="NUPC_NUPG FAMILY NUCLEOSIDE CNT TRANSPORTER"/>
    <property type="match status" value="1"/>
</dbReference>
<dbReference type="InterPro" id="IPR002668">
    <property type="entry name" value="CNT_N_dom"/>
</dbReference>
<keyword evidence="6 7" id="KW-0472">Membrane</keyword>
<dbReference type="GO" id="GO:0005886">
    <property type="term" value="C:plasma membrane"/>
    <property type="evidence" value="ECO:0007669"/>
    <property type="project" value="UniProtKB-SubCell"/>
</dbReference>
<dbReference type="GO" id="GO:0015293">
    <property type="term" value="F:symporter activity"/>
    <property type="evidence" value="ECO:0007669"/>
    <property type="project" value="TreeGrafter"/>
</dbReference>
<sequence>MNNVIGVLLGIAAVAVILGIAFLMSNDRKNINYKGVGIMLAVQLVLTAFMFNTTIGQQIIKGISWVFNRLIDYGTEGVNFVLGGVQVGDNGVFFFNVLLLIIFFATILSVLTYLKILPFIIKYLGWGLSKITGLPKVESFNAVNSIFFGQSEALIAIKSQFHNLNDNRLYIVSASAMGSVSASIVGAYLGILPDQYILVALPLNMFSALIVSSIIAPVNVPKEEDEVDIQDVSNAKSFFEAMGNGALDGGKIALIVASMLIAFIASLELVNAVFGAIFNGFTLQQLLGYIIAPIGLLMGIPAAEVVDAGAIMGTKIVTNEFVAMLEFQGMLEGVSEKTVGIVTVFLTSFANFSSIGIIAGTVQGIDAEKGGRVSGFGLKLLIGATLGSMLSATIAGIFL</sequence>
<dbReference type="Pfam" id="PF07662">
    <property type="entry name" value="Nucleos_tra2_C"/>
    <property type="match status" value="1"/>
</dbReference>
<evidence type="ECO:0000256" key="2">
    <source>
        <dbReference type="ARBA" id="ARBA00009033"/>
    </source>
</evidence>
<evidence type="ECO:0000259" key="10">
    <source>
        <dbReference type="Pfam" id="PF07670"/>
    </source>
</evidence>
<evidence type="ECO:0000256" key="6">
    <source>
        <dbReference type="ARBA" id="ARBA00023136"/>
    </source>
</evidence>